<gene>
    <name evidence="2" type="ORF">ColSpa_04059</name>
</gene>
<feature type="region of interest" description="Disordered" evidence="1">
    <location>
        <begin position="1"/>
        <end position="23"/>
    </location>
</feature>
<name>A0AA37LCL5_9PEZI</name>
<dbReference type="EMBL" id="BQXU01000008">
    <property type="protein sequence ID" value="GKT43878.1"/>
    <property type="molecule type" value="Genomic_DNA"/>
</dbReference>
<dbReference type="RefSeq" id="XP_049126228.1">
    <property type="nucleotide sequence ID" value="XM_049270271.1"/>
</dbReference>
<evidence type="ECO:0000313" key="2">
    <source>
        <dbReference type="EMBL" id="GKT43878.1"/>
    </source>
</evidence>
<proteinExistence type="predicted"/>
<organism evidence="2 3">
    <name type="scientific">Colletotrichum spaethianum</name>
    <dbReference type="NCBI Taxonomy" id="700344"/>
    <lineage>
        <taxon>Eukaryota</taxon>
        <taxon>Fungi</taxon>
        <taxon>Dikarya</taxon>
        <taxon>Ascomycota</taxon>
        <taxon>Pezizomycotina</taxon>
        <taxon>Sordariomycetes</taxon>
        <taxon>Hypocreomycetidae</taxon>
        <taxon>Glomerellales</taxon>
        <taxon>Glomerellaceae</taxon>
        <taxon>Colletotrichum</taxon>
        <taxon>Colletotrichum spaethianum species complex</taxon>
    </lineage>
</organism>
<dbReference type="GeneID" id="73324861"/>
<protein>
    <submittedName>
        <fullName evidence="2">Uncharacterized protein</fullName>
    </submittedName>
</protein>
<reference evidence="2 3" key="1">
    <citation type="submission" date="2022-03" db="EMBL/GenBank/DDBJ databases">
        <title>Genome data of Colletotrichum spp.</title>
        <authorList>
            <person name="Utami Y.D."/>
            <person name="Hiruma K."/>
        </authorList>
    </citation>
    <scope>NUCLEOTIDE SEQUENCE [LARGE SCALE GENOMIC DNA]</scope>
    <source>
        <strain evidence="2 3">MAFF 239500</strain>
    </source>
</reference>
<sequence length="190" mass="20835">MPFPTSGTRTSSRSPQSRPLDLLPDPRIQLGLVSLPPPLRRLPFVAQLQREEHVALELGQDLGQQHPLRLGRPERGVVDLRAANDKHLAQPAGDAVDAQVREGLLQRADLDGLLVEVRRRRCRRGRRGGVQGGVGAADDDVETALEGSELWGDALPRLAAHDDGVAGVRGGLFKCLQSQRRRDQYMERAA</sequence>
<dbReference type="Proteomes" id="UP001055115">
    <property type="component" value="Unassembled WGS sequence"/>
</dbReference>
<accession>A0AA37LCL5</accession>
<keyword evidence="3" id="KW-1185">Reference proteome</keyword>
<feature type="compositionally biased region" description="Low complexity" evidence="1">
    <location>
        <begin position="1"/>
        <end position="19"/>
    </location>
</feature>
<comment type="caution">
    <text evidence="2">The sequence shown here is derived from an EMBL/GenBank/DDBJ whole genome shotgun (WGS) entry which is preliminary data.</text>
</comment>
<evidence type="ECO:0000313" key="3">
    <source>
        <dbReference type="Proteomes" id="UP001055115"/>
    </source>
</evidence>
<dbReference type="AlphaFoldDB" id="A0AA37LCL5"/>
<evidence type="ECO:0000256" key="1">
    <source>
        <dbReference type="SAM" id="MobiDB-lite"/>
    </source>
</evidence>